<evidence type="ECO:0000259" key="1">
    <source>
        <dbReference type="PROSITE" id="PS50994"/>
    </source>
</evidence>
<dbReference type="PROSITE" id="PS50994">
    <property type="entry name" value="INTEGRASE"/>
    <property type="match status" value="1"/>
</dbReference>
<protein>
    <submittedName>
        <fullName evidence="2">IS150 conserved protein InsB</fullName>
    </submittedName>
</protein>
<dbReference type="Gene3D" id="3.30.420.10">
    <property type="entry name" value="Ribonuclease H-like superfamily/Ribonuclease H"/>
    <property type="match status" value="1"/>
</dbReference>
<sequence>MRQFFPLKTLLKVAEISRSTYYYHQKKTQQKDKYADVKIHIHHIYHQYKGRYGYRRITLALRKQQIHLNHKCVQRLMQTMGLKSRIRAKKYYSYKRETGSVADNLLHRQFEAEQPNMKWVTDVTEFNHRGEKLYLSPMMDLFNREIVAFRTSRKPVFDLVKNRLSDAMEKLKSHEKPLIHSDQGWQYQMIHYQNQITENGLIQSMSRKGNCLDNAAMESFFGILKSECYHGVEFSSIDELEKTITDYIYYYNHDRIKIKLNGLSPVEYRTQSIMGI</sequence>
<dbReference type="AlphaFoldDB" id="A0A077N1Q9"/>
<dbReference type="PANTHER" id="PTHR46889">
    <property type="entry name" value="TRANSPOSASE INSF FOR INSERTION SEQUENCE IS3B-RELATED"/>
    <property type="match status" value="1"/>
</dbReference>
<proteinExistence type="predicted"/>
<organism evidence="2 3">
    <name type="scientific">Xenorhabdus bovienii str. puntauvense</name>
    <dbReference type="NCBI Taxonomy" id="1398201"/>
    <lineage>
        <taxon>Bacteria</taxon>
        <taxon>Pseudomonadati</taxon>
        <taxon>Pseudomonadota</taxon>
        <taxon>Gammaproteobacteria</taxon>
        <taxon>Enterobacterales</taxon>
        <taxon>Morganellaceae</taxon>
        <taxon>Xenorhabdus</taxon>
    </lineage>
</organism>
<name>A0A077N1Q9_XENBV</name>
<dbReference type="Pfam" id="PF00665">
    <property type="entry name" value="rve"/>
    <property type="match status" value="1"/>
</dbReference>
<evidence type="ECO:0000313" key="2">
    <source>
        <dbReference type="EMBL" id="CDG96036.1"/>
    </source>
</evidence>
<feature type="domain" description="Integrase catalytic" evidence="1">
    <location>
        <begin position="111"/>
        <end position="273"/>
    </location>
</feature>
<dbReference type="Proteomes" id="UP000028511">
    <property type="component" value="Unassembled WGS sequence"/>
</dbReference>
<accession>A0A077N1Q9</accession>
<dbReference type="PANTHER" id="PTHR46889:SF4">
    <property type="entry name" value="TRANSPOSASE INSO FOR INSERTION SEQUENCE ELEMENT IS911B-RELATED"/>
    <property type="match status" value="1"/>
</dbReference>
<dbReference type="InterPro" id="IPR050900">
    <property type="entry name" value="Transposase_IS3/IS150/IS904"/>
</dbReference>
<reference evidence="2" key="1">
    <citation type="submission" date="2013-07" db="EMBL/GenBank/DDBJ databases">
        <title>Sub-species coevolution in mutualistic symbiosis.</title>
        <authorList>
            <person name="Murfin K."/>
            <person name="Klassen J."/>
            <person name="Lee M."/>
            <person name="Forst S."/>
            <person name="Stock P."/>
            <person name="Goodrich-Blair H."/>
        </authorList>
    </citation>
    <scope>NUCLEOTIDE SEQUENCE [LARGE SCALE GENOMIC DNA]</scope>
    <source>
        <strain evidence="2">Puntauvense</strain>
    </source>
</reference>
<dbReference type="InterPro" id="IPR025948">
    <property type="entry name" value="HTH-like_dom"/>
</dbReference>
<dbReference type="InterPro" id="IPR001584">
    <property type="entry name" value="Integrase_cat-core"/>
</dbReference>
<dbReference type="EMBL" id="CBSW010000094">
    <property type="protein sequence ID" value="CDG96036.1"/>
    <property type="molecule type" value="Genomic_DNA"/>
</dbReference>
<dbReference type="SUPFAM" id="SSF53098">
    <property type="entry name" value="Ribonuclease H-like"/>
    <property type="match status" value="1"/>
</dbReference>
<dbReference type="InterPro" id="IPR036397">
    <property type="entry name" value="RNaseH_sf"/>
</dbReference>
<dbReference type="InterPro" id="IPR048020">
    <property type="entry name" value="Transpos_IS3"/>
</dbReference>
<dbReference type="NCBIfam" id="NF033516">
    <property type="entry name" value="transpos_IS3"/>
    <property type="match status" value="1"/>
</dbReference>
<evidence type="ECO:0000313" key="3">
    <source>
        <dbReference type="Proteomes" id="UP000028511"/>
    </source>
</evidence>
<gene>
    <name evidence="2" type="primary">insK</name>
    <name evidence="2" type="ORF">XBP1_1830018</name>
</gene>
<dbReference type="GO" id="GO:0003676">
    <property type="term" value="F:nucleic acid binding"/>
    <property type="evidence" value="ECO:0007669"/>
    <property type="project" value="InterPro"/>
</dbReference>
<dbReference type="Pfam" id="PF13333">
    <property type="entry name" value="rve_2"/>
    <property type="match status" value="1"/>
</dbReference>
<dbReference type="HOGENOM" id="CLU_027402_4_3_6"/>
<dbReference type="GO" id="GO:0015074">
    <property type="term" value="P:DNA integration"/>
    <property type="evidence" value="ECO:0007669"/>
    <property type="project" value="InterPro"/>
</dbReference>
<dbReference type="InterPro" id="IPR012337">
    <property type="entry name" value="RNaseH-like_sf"/>
</dbReference>
<dbReference type="Pfam" id="PF13276">
    <property type="entry name" value="HTH_21"/>
    <property type="match status" value="1"/>
</dbReference>
<comment type="caution">
    <text evidence="2">The sequence shown here is derived from an EMBL/GenBank/DDBJ whole genome shotgun (WGS) entry which is preliminary data.</text>
</comment>